<dbReference type="EMBL" id="QYYA01000003">
    <property type="protein sequence ID" value="RJG17065.1"/>
    <property type="molecule type" value="Genomic_DNA"/>
</dbReference>
<sequence length="61" mass="6985">MGAPGRALRVFQAGPHSLLRFFYGWTYTFKSAPLFTFWPIEGANQPERLSMQGVIQRLLKV</sequence>
<evidence type="ECO:0000313" key="2">
    <source>
        <dbReference type="Proteomes" id="UP000283734"/>
    </source>
</evidence>
<comment type="caution">
    <text evidence="1">The sequence shown here is derived from an EMBL/GenBank/DDBJ whole genome shotgun (WGS) entry which is preliminary data.</text>
</comment>
<dbReference type="Proteomes" id="UP000283734">
    <property type="component" value="Unassembled WGS sequence"/>
</dbReference>
<gene>
    <name evidence="1" type="ORF">D4A39_09975</name>
</gene>
<dbReference type="AlphaFoldDB" id="A0A418XW57"/>
<evidence type="ECO:0000313" key="1">
    <source>
        <dbReference type="EMBL" id="RJG17065.1"/>
    </source>
</evidence>
<proteinExistence type="predicted"/>
<name>A0A418XW57_9GAMM</name>
<organism evidence="1 2">
    <name type="scientific">Alcanivorax profundi</name>
    <dbReference type="NCBI Taxonomy" id="2338368"/>
    <lineage>
        <taxon>Bacteria</taxon>
        <taxon>Pseudomonadati</taxon>
        <taxon>Pseudomonadota</taxon>
        <taxon>Gammaproteobacteria</taxon>
        <taxon>Oceanospirillales</taxon>
        <taxon>Alcanivoracaceae</taxon>
        <taxon>Alcanivorax</taxon>
    </lineage>
</organism>
<keyword evidence="2" id="KW-1185">Reference proteome</keyword>
<protein>
    <submittedName>
        <fullName evidence="1">Uncharacterized protein</fullName>
    </submittedName>
</protein>
<reference evidence="1 2" key="1">
    <citation type="submission" date="2018-09" db="EMBL/GenBank/DDBJ databases">
        <title>Alcanivorax profundi sp. nov., isolated from 1000 m-depth seawater of the Mariana Trench.</title>
        <authorList>
            <person name="Liu J."/>
        </authorList>
    </citation>
    <scope>NUCLEOTIDE SEQUENCE [LARGE SCALE GENOMIC DNA]</scope>
    <source>
        <strain evidence="1 2">MTEO17</strain>
    </source>
</reference>
<accession>A0A418XW57</accession>